<dbReference type="OrthoDB" id="3364670at2759"/>
<reference evidence="1 2" key="1">
    <citation type="submission" date="2014-06" db="EMBL/GenBank/DDBJ databases">
        <title>Evolutionary Origins and Diversification of the Mycorrhizal Mutualists.</title>
        <authorList>
            <consortium name="DOE Joint Genome Institute"/>
            <consortium name="Mycorrhizal Genomics Consortium"/>
            <person name="Kohler A."/>
            <person name="Kuo A."/>
            <person name="Nagy L.G."/>
            <person name="Floudas D."/>
            <person name="Copeland A."/>
            <person name="Barry K.W."/>
            <person name="Cichocki N."/>
            <person name="Veneault-Fourrey C."/>
            <person name="LaButti K."/>
            <person name="Lindquist E.A."/>
            <person name="Lipzen A."/>
            <person name="Lundell T."/>
            <person name="Morin E."/>
            <person name="Murat C."/>
            <person name="Riley R."/>
            <person name="Ohm R."/>
            <person name="Sun H."/>
            <person name="Tunlid A."/>
            <person name="Henrissat B."/>
            <person name="Grigoriev I.V."/>
            <person name="Hibbett D.S."/>
            <person name="Martin F."/>
        </authorList>
    </citation>
    <scope>NUCLEOTIDE SEQUENCE [LARGE SCALE GENOMIC DNA]</scope>
    <source>
        <strain evidence="1 2">SS14</strain>
    </source>
</reference>
<protein>
    <submittedName>
        <fullName evidence="1">Uncharacterized protein</fullName>
    </submittedName>
</protein>
<gene>
    <name evidence="1" type="ORF">M422DRAFT_196198</name>
</gene>
<dbReference type="HOGENOM" id="CLU_091791_1_2_1"/>
<organism evidence="1 2">
    <name type="scientific">Sphaerobolus stellatus (strain SS14)</name>
    <dbReference type="NCBI Taxonomy" id="990650"/>
    <lineage>
        <taxon>Eukaryota</taxon>
        <taxon>Fungi</taxon>
        <taxon>Dikarya</taxon>
        <taxon>Basidiomycota</taxon>
        <taxon>Agaricomycotina</taxon>
        <taxon>Agaricomycetes</taxon>
        <taxon>Phallomycetidae</taxon>
        <taxon>Geastrales</taxon>
        <taxon>Sphaerobolaceae</taxon>
        <taxon>Sphaerobolus</taxon>
    </lineage>
</organism>
<dbReference type="PANTHER" id="PTHR33096">
    <property type="entry name" value="CXC2 DOMAIN-CONTAINING PROTEIN"/>
    <property type="match status" value="1"/>
</dbReference>
<dbReference type="Pfam" id="PF18758">
    <property type="entry name" value="KDZ"/>
    <property type="match status" value="1"/>
</dbReference>
<dbReference type="Proteomes" id="UP000054279">
    <property type="component" value="Unassembled WGS sequence"/>
</dbReference>
<keyword evidence="2" id="KW-1185">Reference proteome</keyword>
<proteinExistence type="predicted"/>
<accession>A0A0C9UCM2</accession>
<dbReference type="InterPro" id="IPR040521">
    <property type="entry name" value="KDZ"/>
</dbReference>
<dbReference type="PANTHER" id="PTHR33096:SF1">
    <property type="entry name" value="CXC1-LIKE CYSTEINE CLUSTER ASSOCIATED WITH KDZ TRANSPOSASES DOMAIN-CONTAINING PROTEIN"/>
    <property type="match status" value="1"/>
</dbReference>
<dbReference type="AlphaFoldDB" id="A0A0C9UCM2"/>
<name>A0A0C9UCM2_SPHS4</name>
<sequence>MESCVETQEKKKPKGAAKLGLRLPEEFLEVCEDSFIATNEKESKASIVKFIDTGLVALVCRHDRPLWVVNMRTPGEEQHFAYALIKALFDNLPLDWNVGLLYDIACQIERSMIMHSILAEYYPRILFAVSVFHAFGHQWPCQLLYHPRKTVGYGLSNGEGCEHFWSSLKCLIPSLRISGVCSIPDVHSIG</sequence>
<evidence type="ECO:0000313" key="1">
    <source>
        <dbReference type="EMBL" id="KIJ23226.1"/>
    </source>
</evidence>
<dbReference type="EMBL" id="KN837752">
    <property type="protein sequence ID" value="KIJ23226.1"/>
    <property type="molecule type" value="Genomic_DNA"/>
</dbReference>
<evidence type="ECO:0000313" key="2">
    <source>
        <dbReference type="Proteomes" id="UP000054279"/>
    </source>
</evidence>